<dbReference type="PANTHER" id="PTHR34978">
    <property type="entry name" value="POSSIBLE SENSOR-TRANSDUCER PROTEIN BLAR"/>
    <property type="match status" value="1"/>
</dbReference>
<evidence type="ECO:0000256" key="1">
    <source>
        <dbReference type="SAM" id="Phobius"/>
    </source>
</evidence>
<gene>
    <name evidence="3" type="ORF">F3168_06290</name>
</gene>
<feature type="transmembrane region" description="Helical" evidence="1">
    <location>
        <begin position="95"/>
        <end position="113"/>
    </location>
</feature>
<feature type="transmembrane region" description="Helical" evidence="1">
    <location>
        <begin position="6"/>
        <end position="25"/>
    </location>
</feature>
<dbReference type="Proteomes" id="UP000481327">
    <property type="component" value="Unassembled WGS sequence"/>
</dbReference>
<reference evidence="3 4" key="1">
    <citation type="submission" date="2019-09" db="EMBL/GenBank/DDBJ databases">
        <title>Polymorphobacter sp. isolated from a lake in China.</title>
        <authorList>
            <person name="Liu Z."/>
        </authorList>
    </citation>
    <scope>NUCLEOTIDE SEQUENCE [LARGE SCALE GENOMIC DNA]</scope>
    <source>
        <strain evidence="3 4">D40P</strain>
    </source>
</reference>
<dbReference type="CDD" id="cd07341">
    <property type="entry name" value="M56_BlaR1_MecR1_like"/>
    <property type="match status" value="1"/>
</dbReference>
<keyword evidence="4" id="KW-1185">Reference proteome</keyword>
<feature type="transmembrane region" description="Helical" evidence="1">
    <location>
        <begin position="281"/>
        <end position="301"/>
    </location>
</feature>
<feature type="transmembrane region" description="Helical" evidence="1">
    <location>
        <begin position="37"/>
        <end position="54"/>
    </location>
</feature>
<proteinExistence type="predicted"/>
<evidence type="ECO:0000259" key="2">
    <source>
        <dbReference type="Pfam" id="PF05569"/>
    </source>
</evidence>
<dbReference type="InterPro" id="IPR008756">
    <property type="entry name" value="Peptidase_M56"/>
</dbReference>
<evidence type="ECO:0000313" key="3">
    <source>
        <dbReference type="EMBL" id="MQT16863.1"/>
    </source>
</evidence>
<dbReference type="Pfam" id="PF05569">
    <property type="entry name" value="Peptidase_M56"/>
    <property type="match status" value="1"/>
</dbReference>
<dbReference type="RefSeq" id="WP_152577314.1">
    <property type="nucleotide sequence ID" value="NZ_JAATJI010000001.1"/>
</dbReference>
<keyword evidence="1" id="KW-1133">Transmembrane helix</keyword>
<feature type="domain" description="Peptidase M56" evidence="2">
    <location>
        <begin position="14"/>
        <end position="271"/>
    </location>
</feature>
<evidence type="ECO:0000313" key="4">
    <source>
        <dbReference type="Proteomes" id="UP000481327"/>
    </source>
</evidence>
<accession>A0A7C9KL18</accession>
<dbReference type="AlphaFoldDB" id="A0A7C9KL18"/>
<comment type="caution">
    <text evidence="3">The sequence shown here is derived from an EMBL/GenBank/DDBJ whole genome shotgun (WGS) entry which is preliminary data.</text>
</comment>
<name>A0A7C9KL18_9SPHN</name>
<keyword evidence="1" id="KW-0472">Membrane</keyword>
<protein>
    <recommendedName>
        <fullName evidence="2">Peptidase M56 domain-containing protein</fullName>
    </recommendedName>
</protein>
<sequence length="456" mass="46559">MSAAIAWGASALAASTVLMLVVLVVRAPARRLVGPRLAYLLWLLPALRMVLPPLPAGMLPGLSAADAAPMAVLFTGPRNGGSGGADTGMPMAVEAVLLVWLAGAIALFAIHAVRHARYCRRLQASATIYGRSGGIRILAAAVEGPLAFGVVRRFIAVPRRFAEAFTPGERDLAIAHEAAHHARGDLLANWLSLIVLAAHWWNPVAWVAIRAFRDDQEFATDAMVLAQSTPEGRRRDARAYAHVLAKAAGIGALPACNLNPRSNLKGRLMMLAMIPPSNRRLAFGSAALVLAGGAALAATAATPASTKAGGGQAVTLGVKPDGAGRYSLIVGGSAVAPGAPSPGGLTLPADFTAPAGCDLTPAAKPFAMVIKGSENGSGNASGGTRTYTVMCGSAAPAPIDATLAEGLASLSTMRASVASQPATPVFPESERSHALGAIDRSIRDVKATLATIRSGA</sequence>
<dbReference type="InterPro" id="IPR052173">
    <property type="entry name" value="Beta-lactam_resp_regulator"/>
</dbReference>
<dbReference type="PANTHER" id="PTHR34978:SF3">
    <property type="entry name" value="SLR0241 PROTEIN"/>
    <property type="match status" value="1"/>
</dbReference>
<feature type="transmembrane region" description="Helical" evidence="1">
    <location>
        <begin position="190"/>
        <end position="209"/>
    </location>
</feature>
<dbReference type="OrthoDB" id="1628901at2"/>
<keyword evidence="1" id="KW-0812">Transmembrane</keyword>
<dbReference type="EMBL" id="WIOL01000002">
    <property type="protein sequence ID" value="MQT16863.1"/>
    <property type="molecule type" value="Genomic_DNA"/>
</dbReference>
<organism evidence="3 4">
    <name type="scientific">Sandarakinorhabdus fusca</name>
    <dbReference type="NCBI Taxonomy" id="1439888"/>
    <lineage>
        <taxon>Bacteria</taxon>
        <taxon>Pseudomonadati</taxon>
        <taxon>Pseudomonadota</taxon>
        <taxon>Alphaproteobacteria</taxon>
        <taxon>Sphingomonadales</taxon>
        <taxon>Sphingosinicellaceae</taxon>
        <taxon>Sandarakinorhabdus</taxon>
    </lineage>
</organism>